<dbReference type="PROSITE" id="PS00935">
    <property type="entry name" value="GLYOXALASE_I_2"/>
    <property type="match status" value="1"/>
</dbReference>
<evidence type="ECO:0000256" key="1">
    <source>
        <dbReference type="ARBA" id="ARBA00022723"/>
    </source>
</evidence>
<dbReference type="EMBL" id="JACCBV010000001">
    <property type="protein sequence ID" value="NYE21512.1"/>
    <property type="molecule type" value="Genomic_DNA"/>
</dbReference>
<dbReference type="SUPFAM" id="SSF54593">
    <property type="entry name" value="Glyoxalase/Bleomycin resistance protein/Dihydroxybiphenyl dioxygenase"/>
    <property type="match status" value="1"/>
</dbReference>
<keyword evidence="8" id="KW-1185">Reference proteome</keyword>
<proteinExistence type="predicted"/>
<accession>A0A7Y9GRT8</accession>
<reference evidence="7 8" key="1">
    <citation type="submission" date="2020-07" db="EMBL/GenBank/DDBJ databases">
        <title>Sequencing the genomes of 1000 actinobacteria strains.</title>
        <authorList>
            <person name="Klenk H.-P."/>
        </authorList>
    </citation>
    <scope>NUCLEOTIDE SEQUENCE [LARGE SCALE GENOMIC DNA]</scope>
    <source>
        <strain evidence="7 8">DSM 24662</strain>
    </source>
</reference>
<sequence length="165" mass="17744">MSTSHTQAGQGEAFDPERWVNGTDVRIPRVLHTMLRVASFEEALRFYIDGLGMEETDRLDIPSRRVTALFLGFPGQAPGGTIELARKWDDPGPFGPGNGFGHIGIGVPDVTSTMQRLRDLGFSVEDGPLVVVPGAPPIAFATDPNGYVVELIQTVRDPGPTASTE</sequence>
<feature type="domain" description="VOC" evidence="6">
    <location>
        <begin position="29"/>
        <end position="154"/>
    </location>
</feature>
<protein>
    <recommendedName>
        <fullName evidence="3">Aldoketomutase</fullName>
    </recommendedName>
    <alternativeName>
        <fullName evidence="2">Ketone-aldehyde mutase</fullName>
    </alternativeName>
    <alternativeName>
        <fullName evidence="4">Methylglyoxalase</fullName>
    </alternativeName>
    <alternativeName>
        <fullName evidence="5">S-D-lactoylglutathione methylglyoxal lyase</fullName>
    </alternativeName>
</protein>
<dbReference type="InterPro" id="IPR029068">
    <property type="entry name" value="Glyas_Bleomycin-R_OHBP_Dase"/>
</dbReference>
<dbReference type="PANTHER" id="PTHR46036">
    <property type="entry name" value="LACTOYLGLUTATHIONE LYASE"/>
    <property type="match status" value="1"/>
</dbReference>
<evidence type="ECO:0000313" key="8">
    <source>
        <dbReference type="Proteomes" id="UP000576969"/>
    </source>
</evidence>
<dbReference type="InterPro" id="IPR018146">
    <property type="entry name" value="Glyoxalase_1_CS"/>
</dbReference>
<evidence type="ECO:0000259" key="6">
    <source>
        <dbReference type="PROSITE" id="PS51819"/>
    </source>
</evidence>
<name>A0A7Y9GRT8_9MICO</name>
<dbReference type="InterPro" id="IPR037523">
    <property type="entry name" value="VOC_core"/>
</dbReference>
<evidence type="ECO:0000313" key="7">
    <source>
        <dbReference type="EMBL" id="NYE21512.1"/>
    </source>
</evidence>
<dbReference type="PANTHER" id="PTHR46036:SF5">
    <property type="entry name" value="LACTOYLGLUTATHIONE LYASE"/>
    <property type="match status" value="1"/>
</dbReference>
<dbReference type="GO" id="GO:0046872">
    <property type="term" value="F:metal ion binding"/>
    <property type="evidence" value="ECO:0007669"/>
    <property type="project" value="UniProtKB-KW"/>
</dbReference>
<dbReference type="Gene3D" id="3.10.180.10">
    <property type="entry name" value="2,3-Dihydroxybiphenyl 1,2-Dioxygenase, domain 1"/>
    <property type="match status" value="1"/>
</dbReference>
<dbReference type="InterPro" id="IPR004360">
    <property type="entry name" value="Glyas_Fos-R_dOase_dom"/>
</dbReference>
<dbReference type="GO" id="GO:0019243">
    <property type="term" value="P:methylglyoxal catabolic process to D-lactate via S-lactoyl-glutathione"/>
    <property type="evidence" value="ECO:0007669"/>
    <property type="project" value="TreeGrafter"/>
</dbReference>
<keyword evidence="1" id="KW-0479">Metal-binding</keyword>
<dbReference type="Pfam" id="PF00903">
    <property type="entry name" value="Glyoxalase"/>
    <property type="match status" value="1"/>
</dbReference>
<comment type="caution">
    <text evidence="7">The sequence shown here is derived from an EMBL/GenBank/DDBJ whole genome shotgun (WGS) entry which is preliminary data.</text>
</comment>
<dbReference type="GO" id="GO:0005737">
    <property type="term" value="C:cytoplasm"/>
    <property type="evidence" value="ECO:0007669"/>
    <property type="project" value="TreeGrafter"/>
</dbReference>
<dbReference type="RefSeq" id="WP_179492193.1">
    <property type="nucleotide sequence ID" value="NZ_JACCBV010000001.1"/>
</dbReference>
<evidence type="ECO:0000256" key="3">
    <source>
        <dbReference type="ARBA" id="ARBA00030892"/>
    </source>
</evidence>
<dbReference type="AlphaFoldDB" id="A0A7Y9GRT8"/>
<evidence type="ECO:0000256" key="4">
    <source>
        <dbReference type="ARBA" id="ARBA00032460"/>
    </source>
</evidence>
<dbReference type="GO" id="GO:0004462">
    <property type="term" value="F:lactoylglutathione lyase activity"/>
    <property type="evidence" value="ECO:0007669"/>
    <property type="project" value="InterPro"/>
</dbReference>
<evidence type="ECO:0000256" key="5">
    <source>
        <dbReference type="ARBA" id="ARBA00033298"/>
    </source>
</evidence>
<organism evidence="7 8">
    <name type="scientific">Microbacterium immunditiarum</name>
    <dbReference type="NCBI Taxonomy" id="337480"/>
    <lineage>
        <taxon>Bacteria</taxon>
        <taxon>Bacillati</taxon>
        <taxon>Actinomycetota</taxon>
        <taxon>Actinomycetes</taxon>
        <taxon>Micrococcales</taxon>
        <taxon>Microbacteriaceae</taxon>
        <taxon>Microbacterium</taxon>
    </lineage>
</organism>
<keyword evidence="7" id="KW-0456">Lyase</keyword>
<dbReference type="PROSITE" id="PS51819">
    <property type="entry name" value="VOC"/>
    <property type="match status" value="1"/>
</dbReference>
<dbReference type="Proteomes" id="UP000576969">
    <property type="component" value="Unassembled WGS sequence"/>
</dbReference>
<gene>
    <name evidence="7" type="ORF">BJ991_003540</name>
</gene>
<evidence type="ECO:0000256" key="2">
    <source>
        <dbReference type="ARBA" id="ARBA00030291"/>
    </source>
</evidence>